<proteinExistence type="predicted"/>
<dbReference type="Proteomes" id="UP000688947">
    <property type="component" value="Unassembled WGS sequence"/>
</dbReference>
<evidence type="ECO:0000313" key="2">
    <source>
        <dbReference type="Proteomes" id="UP000688947"/>
    </source>
</evidence>
<reference evidence="1" key="1">
    <citation type="submission" date="2021-01" db="EMBL/GenBank/DDBJ databases">
        <title>Phytophthora aleatoria, a newly-described species from Pinus radiata is distinct from Phytophthora cactorum isolates based on comparative genomics.</title>
        <authorList>
            <person name="Mcdougal R."/>
            <person name="Panda P."/>
            <person name="Williams N."/>
            <person name="Studholme D.J."/>
        </authorList>
    </citation>
    <scope>NUCLEOTIDE SEQUENCE</scope>
    <source>
        <strain evidence="1">NZFS 3830</strain>
    </source>
</reference>
<dbReference type="EMBL" id="JAENGZ010001104">
    <property type="protein sequence ID" value="KAG6950651.1"/>
    <property type="molecule type" value="Genomic_DNA"/>
</dbReference>
<name>A0A8T1TX01_9STRA</name>
<organism evidence="1 2">
    <name type="scientific">Phytophthora cactorum</name>
    <dbReference type="NCBI Taxonomy" id="29920"/>
    <lineage>
        <taxon>Eukaryota</taxon>
        <taxon>Sar</taxon>
        <taxon>Stramenopiles</taxon>
        <taxon>Oomycota</taxon>
        <taxon>Peronosporomycetes</taxon>
        <taxon>Peronosporales</taxon>
        <taxon>Peronosporaceae</taxon>
        <taxon>Phytophthora</taxon>
    </lineage>
</organism>
<gene>
    <name evidence="1" type="ORF">JG687_00014119</name>
</gene>
<dbReference type="AlphaFoldDB" id="A0A8T1TX01"/>
<evidence type="ECO:0000313" key="1">
    <source>
        <dbReference type="EMBL" id="KAG6950651.1"/>
    </source>
</evidence>
<accession>A0A8T1TX01</accession>
<dbReference type="OrthoDB" id="90382at2759"/>
<comment type="caution">
    <text evidence="1">The sequence shown here is derived from an EMBL/GenBank/DDBJ whole genome shotgun (WGS) entry which is preliminary data.</text>
</comment>
<sequence>MQFKVKMYIVDTTKSEQGWEQWLVKMRGDSPGETVTLLIYEYGVAITETQDILAFRQACIRPEQTDRADAPAENYLGEVVARLRAEMGGGGGYVLSRSRCVANVEQ</sequence>
<protein>
    <submittedName>
        <fullName evidence="1">Uncharacterized protein</fullName>
    </submittedName>
</protein>